<keyword evidence="1" id="KW-0575">Peroxidase</keyword>
<dbReference type="InterPro" id="IPR010255">
    <property type="entry name" value="Haem_peroxidase_sf"/>
</dbReference>
<sequence length="380" mass="42027">MASVSDVKTSYNLENAHQTMKQVKDKKRDKCLKIGLTFGILIGLVVFAIVLAVLITVMAQNNFNSVPNNNNNNGDCTTSEVVQPRVTAHDVNTIKADITEHIREKRQGGSLIRIAGFVRLAFHDCVGGCDGCIDLGNGENAGLGLYIEELDPVYSKYSNKLSRADFWQLAGIAALQESGRGCNNCIHPWVQFVAGRKDCSSSPKYDGPHRMFPNNGGHANIDDVLGFFNSTFGLSRSQPELAVALLGAHSLGRTHRGASGWDGPWDLTPDRLDQSYYSDMMRLNWTEVEISNNKHQWKPPIGNTMMLHADMCLHKVISPINTTTGQSACPFAQLCDNQPETSKFVQLFADDLEAWERNFQAAYYKMITTGYTNAELYVPA</sequence>
<keyword evidence="3" id="KW-0479">Metal-binding</keyword>
<evidence type="ECO:0000256" key="2">
    <source>
        <dbReference type="ARBA" id="ARBA00022617"/>
    </source>
</evidence>
<dbReference type="EMBL" id="CAIIXF020000001">
    <property type="protein sequence ID" value="CAH1775356.1"/>
    <property type="molecule type" value="Genomic_DNA"/>
</dbReference>
<feature type="transmembrane region" description="Helical" evidence="7">
    <location>
        <begin position="34"/>
        <end position="59"/>
    </location>
</feature>
<dbReference type="InterPro" id="IPR002016">
    <property type="entry name" value="Haem_peroxidase"/>
</dbReference>
<dbReference type="PRINTS" id="PR00458">
    <property type="entry name" value="PEROXIDASE"/>
</dbReference>
<keyword evidence="7" id="KW-1133">Transmembrane helix</keyword>
<keyword evidence="2" id="KW-0349">Heme</keyword>
<dbReference type="PANTHER" id="PTHR31356:SF36">
    <property type="entry name" value="L-ASCORBATE PEROXIDASE 3"/>
    <property type="match status" value="1"/>
</dbReference>
<reference evidence="9" key="1">
    <citation type="submission" date="2022-03" db="EMBL/GenBank/DDBJ databases">
        <authorList>
            <person name="Martin C."/>
        </authorList>
    </citation>
    <scope>NUCLEOTIDE SEQUENCE</scope>
</reference>
<name>A0A8S4N3D8_OWEFU</name>
<evidence type="ECO:0000256" key="4">
    <source>
        <dbReference type="ARBA" id="ARBA00023002"/>
    </source>
</evidence>
<keyword evidence="4" id="KW-0560">Oxidoreductase</keyword>
<evidence type="ECO:0000256" key="6">
    <source>
        <dbReference type="RuleBase" id="RU004241"/>
    </source>
</evidence>
<evidence type="ECO:0000256" key="7">
    <source>
        <dbReference type="SAM" id="Phobius"/>
    </source>
</evidence>
<protein>
    <recommendedName>
        <fullName evidence="8">Plant heme peroxidase family profile domain-containing protein</fullName>
    </recommendedName>
</protein>
<keyword evidence="10" id="KW-1185">Reference proteome</keyword>
<dbReference type="OrthoDB" id="2859658at2759"/>
<dbReference type="PROSITE" id="PS50873">
    <property type="entry name" value="PEROXIDASE_4"/>
    <property type="match status" value="1"/>
</dbReference>
<dbReference type="Gene3D" id="1.10.420.10">
    <property type="entry name" value="Peroxidase, domain 2"/>
    <property type="match status" value="1"/>
</dbReference>
<dbReference type="GO" id="GO:0042744">
    <property type="term" value="P:hydrogen peroxide catabolic process"/>
    <property type="evidence" value="ECO:0007669"/>
    <property type="project" value="TreeGrafter"/>
</dbReference>
<dbReference type="PANTHER" id="PTHR31356">
    <property type="entry name" value="THYLAKOID LUMENAL 29 KDA PROTEIN, CHLOROPLASTIC-RELATED"/>
    <property type="match status" value="1"/>
</dbReference>
<evidence type="ECO:0000256" key="1">
    <source>
        <dbReference type="ARBA" id="ARBA00022559"/>
    </source>
</evidence>
<dbReference type="Proteomes" id="UP000749559">
    <property type="component" value="Unassembled WGS sequence"/>
</dbReference>
<proteinExistence type="inferred from homology"/>
<dbReference type="Gene3D" id="1.10.520.10">
    <property type="match status" value="1"/>
</dbReference>
<dbReference type="GO" id="GO:0034599">
    <property type="term" value="P:cellular response to oxidative stress"/>
    <property type="evidence" value="ECO:0007669"/>
    <property type="project" value="InterPro"/>
</dbReference>
<organism evidence="9 10">
    <name type="scientific">Owenia fusiformis</name>
    <name type="common">Polychaete worm</name>
    <dbReference type="NCBI Taxonomy" id="6347"/>
    <lineage>
        <taxon>Eukaryota</taxon>
        <taxon>Metazoa</taxon>
        <taxon>Spiralia</taxon>
        <taxon>Lophotrochozoa</taxon>
        <taxon>Annelida</taxon>
        <taxon>Polychaeta</taxon>
        <taxon>Sedentaria</taxon>
        <taxon>Canalipalpata</taxon>
        <taxon>Sabellida</taxon>
        <taxon>Oweniida</taxon>
        <taxon>Oweniidae</taxon>
        <taxon>Owenia</taxon>
    </lineage>
</organism>
<dbReference type="SUPFAM" id="SSF48113">
    <property type="entry name" value="Heme-dependent peroxidases"/>
    <property type="match status" value="1"/>
</dbReference>
<dbReference type="GO" id="GO:0000302">
    <property type="term" value="P:response to reactive oxygen species"/>
    <property type="evidence" value="ECO:0007669"/>
    <property type="project" value="TreeGrafter"/>
</dbReference>
<dbReference type="InterPro" id="IPR044831">
    <property type="entry name" value="Ccp1-like"/>
</dbReference>
<keyword evidence="7" id="KW-0472">Membrane</keyword>
<evidence type="ECO:0000313" key="10">
    <source>
        <dbReference type="Proteomes" id="UP000749559"/>
    </source>
</evidence>
<dbReference type="GO" id="GO:0004601">
    <property type="term" value="F:peroxidase activity"/>
    <property type="evidence" value="ECO:0007669"/>
    <property type="project" value="UniProtKB-KW"/>
</dbReference>
<keyword evidence="7" id="KW-0812">Transmembrane</keyword>
<accession>A0A8S4N3D8</accession>
<evidence type="ECO:0000259" key="8">
    <source>
        <dbReference type="PROSITE" id="PS50873"/>
    </source>
</evidence>
<evidence type="ECO:0000256" key="5">
    <source>
        <dbReference type="ARBA" id="ARBA00023004"/>
    </source>
</evidence>
<dbReference type="Pfam" id="PF00141">
    <property type="entry name" value="peroxidase"/>
    <property type="match status" value="1"/>
</dbReference>
<dbReference type="AlphaFoldDB" id="A0A8S4N3D8"/>
<feature type="domain" description="Plant heme peroxidase family profile" evidence="8">
    <location>
        <begin position="115"/>
        <end position="380"/>
    </location>
</feature>
<gene>
    <name evidence="9" type="ORF">OFUS_LOCUS2672</name>
</gene>
<keyword evidence="5" id="KW-0408">Iron</keyword>
<evidence type="ECO:0000256" key="3">
    <source>
        <dbReference type="ARBA" id="ARBA00022723"/>
    </source>
</evidence>
<dbReference type="GO" id="GO:0020037">
    <property type="term" value="F:heme binding"/>
    <property type="evidence" value="ECO:0007669"/>
    <property type="project" value="InterPro"/>
</dbReference>
<comment type="similarity">
    <text evidence="6">Belongs to the peroxidase family.</text>
</comment>
<comment type="caution">
    <text evidence="9">The sequence shown here is derived from an EMBL/GenBank/DDBJ whole genome shotgun (WGS) entry which is preliminary data.</text>
</comment>
<dbReference type="GO" id="GO:0046872">
    <property type="term" value="F:metal ion binding"/>
    <property type="evidence" value="ECO:0007669"/>
    <property type="project" value="UniProtKB-KW"/>
</dbReference>
<evidence type="ECO:0000313" key="9">
    <source>
        <dbReference type="EMBL" id="CAH1775356.1"/>
    </source>
</evidence>